<reference evidence="4 5" key="1">
    <citation type="submission" date="2019-05" db="EMBL/GenBank/DDBJ databases">
        <title>Emergence of the Ug99 lineage of the wheat stem rust pathogen through somatic hybridization.</title>
        <authorList>
            <person name="Li F."/>
            <person name="Upadhyaya N.M."/>
            <person name="Sperschneider J."/>
            <person name="Matny O."/>
            <person name="Nguyen-Phuc H."/>
            <person name="Mago R."/>
            <person name="Raley C."/>
            <person name="Miller M.E."/>
            <person name="Silverstein K.A.T."/>
            <person name="Henningsen E."/>
            <person name="Hirsch C.D."/>
            <person name="Visser B."/>
            <person name="Pretorius Z.A."/>
            <person name="Steffenson B.J."/>
            <person name="Schwessinger B."/>
            <person name="Dodds P.N."/>
            <person name="Figueroa M."/>
        </authorList>
    </citation>
    <scope>NUCLEOTIDE SEQUENCE [LARGE SCALE GENOMIC DNA]</scope>
    <source>
        <strain evidence="2">21-0</strain>
        <strain evidence="3 5">Ug99</strain>
    </source>
</reference>
<dbReference type="Proteomes" id="UP000324748">
    <property type="component" value="Unassembled WGS sequence"/>
</dbReference>
<dbReference type="AlphaFoldDB" id="A0A5B0NYX7"/>
<dbReference type="EMBL" id="VDEP01000115">
    <property type="protein sequence ID" value="KAA1129981.1"/>
    <property type="molecule type" value="Genomic_DNA"/>
</dbReference>
<feature type="region of interest" description="Disordered" evidence="1">
    <location>
        <begin position="91"/>
        <end position="125"/>
    </location>
</feature>
<dbReference type="EMBL" id="VSWC01000079">
    <property type="protein sequence ID" value="KAA1093906.1"/>
    <property type="molecule type" value="Genomic_DNA"/>
</dbReference>
<name>A0A5B0NYX7_PUCGR</name>
<proteinExistence type="predicted"/>
<evidence type="ECO:0000256" key="1">
    <source>
        <dbReference type="SAM" id="MobiDB-lite"/>
    </source>
</evidence>
<accession>A0A5B0NYX7</accession>
<evidence type="ECO:0000313" key="5">
    <source>
        <dbReference type="Proteomes" id="UP000325313"/>
    </source>
</evidence>
<sequence>MSATTWAILFEDYIVNKQPIPSKHMSVDTTRIDSTGMSLRHKISVTCESQSPTKLITALLALINRGPLARTQTHIESNAFQTAQKKGLAQIRGERYDNVRSSSLRTSHHRVSSRQENQSKKARDQ</sequence>
<comment type="caution">
    <text evidence="2">The sequence shown here is derived from an EMBL/GenBank/DDBJ whole genome shotgun (WGS) entry which is preliminary data.</text>
</comment>
<gene>
    <name evidence="2" type="ORF">PGT21_002518</name>
    <name evidence="3" type="ORF">PGTUg99_005885</name>
</gene>
<dbReference type="Proteomes" id="UP000325313">
    <property type="component" value="Unassembled WGS sequence"/>
</dbReference>
<evidence type="ECO:0000313" key="3">
    <source>
        <dbReference type="EMBL" id="KAA1129981.1"/>
    </source>
</evidence>
<organism evidence="2 4">
    <name type="scientific">Puccinia graminis f. sp. tritici</name>
    <dbReference type="NCBI Taxonomy" id="56615"/>
    <lineage>
        <taxon>Eukaryota</taxon>
        <taxon>Fungi</taxon>
        <taxon>Dikarya</taxon>
        <taxon>Basidiomycota</taxon>
        <taxon>Pucciniomycotina</taxon>
        <taxon>Pucciniomycetes</taxon>
        <taxon>Pucciniales</taxon>
        <taxon>Pucciniaceae</taxon>
        <taxon>Puccinia</taxon>
    </lineage>
</organism>
<keyword evidence="4" id="KW-1185">Reference proteome</keyword>
<evidence type="ECO:0000313" key="4">
    <source>
        <dbReference type="Proteomes" id="UP000324748"/>
    </source>
</evidence>
<evidence type="ECO:0000313" key="2">
    <source>
        <dbReference type="EMBL" id="KAA1093906.1"/>
    </source>
</evidence>
<protein>
    <submittedName>
        <fullName evidence="2">Uncharacterized protein</fullName>
    </submittedName>
</protein>